<evidence type="ECO:0000313" key="1">
    <source>
        <dbReference type="EMBL" id="MBB4966660.1"/>
    </source>
</evidence>
<dbReference type="RefSeq" id="WP_184670806.1">
    <property type="nucleotide sequence ID" value="NZ_BAABAI010000022.1"/>
</dbReference>
<evidence type="ECO:0008006" key="3">
    <source>
        <dbReference type="Google" id="ProtNLM"/>
    </source>
</evidence>
<dbReference type="AlphaFoldDB" id="A0A7W7T7G0"/>
<gene>
    <name evidence="1" type="ORF">F4559_004019</name>
</gene>
<evidence type="ECO:0000313" key="2">
    <source>
        <dbReference type="Proteomes" id="UP000542674"/>
    </source>
</evidence>
<protein>
    <recommendedName>
        <fullName evidence="3">Trypsin-like peptidase</fullName>
    </recommendedName>
</protein>
<accession>A0A7W7T7G0</accession>
<name>A0A7W7T7G0_9PSEU</name>
<reference evidence="1 2" key="1">
    <citation type="submission" date="2020-08" db="EMBL/GenBank/DDBJ databases">
        <title>Sequencing the genomes of 1000 actinobacteria strains.</title>
        <authorList>
            <person name="Klenk H.-P."/>
        </authorList>
    </citation>
    <scope>NUCLEOTIDE SEQUENCE [LARGE SCALE GENOMIC DNA]</scope>
    <source>
        <strain evidence="1 2">DSM 45084</strain>
    </source>
</reference>
<comment type="caution">
    <text evidence="1">The sequence shown here is derived from an EMBL/GenBank/DDBJ whole genome shotgun (WGS) entry which is preliminary data.</text>
</comment>
<organism evidence="1 2">
    <name type="scientific">Saccharothrix violaceirubra</name>
    <dbReference type="NCBI Taxonomy" id="413306"/>
    <lineage>
        <taxon>Bacteria</taxon>
        <taxon>Bacillati</taxon>
        <taxon>Actinomycetota</taxon>
        <taxon>Actinomycetes</taxon>
        <taxon>Pseudonocardiales</taxon>
        <taxon>Pseudonocardiaceae</taxon>
        <taxon>Saccharothrix</taxon>
    </lineage>
</organism>
<sequence>MVAGRGGPEPWRLRLVDGTGSVLGAGVQLGTRHVLTCAHAVFGLAHTLAGRVGAAPVAARVVPGWWVPPGPDGRGDVAVLELDEDLPAAGAVLRRTALSFDRLVHTYGYPDARGDGVWARLHLAGRTGPGAEWLEMRGRTAAEPRLEPGFHGGGVVDDRTGAVLGIVVKRDRTDGSTRSWLSPVETIVAHVPDVARWVTGESAADKVFSDRLDPAVELPDVARALADWLDRAALGDLVITVAGADRHELYRLVSRADRESRRADADRVGGIDLAVDASGRTPEEVARRVVARTGIDVEAGVRSSDLVRAGVPAMTVVVDAVDDATDPEALLADVLRPLAAHGTRLVLGYRRASSPALDAARAWEVDQRLGCLSRWITRGGRFDERTTGLRRRVTAIRGIVREFGVEKARDRLDRLTARVAALPVDPPDERRELRGLLEAYQAKAHRAGLAEDPELTALYRVADHALAATPFDPGAAGNAVREYGLAVGRRADP</sequence>
<keyword evidence="2" id="KW-1185">Reference proteome</keyword>
<dbReference type="Pfam" id="PF13365">
    <property type="entry name" value="Trypsin_2"/>
    <property type="match status" value="1"/>
</dbReference>
<proteinExistence type="predicted"/>
<dbReference type="Proteomes" id="UP000542674">
    <property type="component" value="Unassembled WGS sequence"/>
</dbReference>
<dbReference type="EMBL" id="JACHJS010000001">
    <property type="protein sequence ID" value="MBB4966660.1"/>
    <property type="molecule type" value="Genomic_DNA"/>
</dbReference>
<dbReference type="SUPFAM" id="SSF50494">
    <property type="entry name" value="Trypsin-like serine proteases"/>
    <property type="match status" value="1"/>
</dbReference>
<dbReference type="InterPro" id="IPR009003">
    <property type="entry name" value="Peptidase_S1_PA"/>
</dbReference>